<dbReference type="PIRSF" id="PIRSF000368">
    <property type="entry name" value="NrdG"/>
    <property type="match status" value="1"/>
</dbReference>
<sequence>MAYKDPQTGLLYPQPQEWLAKDWSQGKVADYKAYNFVDGEGVRCSLYVAGCLFACPFCYNRKIQNFNQGIPYDEALEAQILADLAAPYCQGLTLLGGEPMLNTGILLQLCQKLRQRFGGDKDIWAWTGYTWEELMKESPDKLALLDYIDVLVDGRYEHGLRDLRLRFRGSANQRIINVKESLKRNQVILWQDSLKKRSE</sequence>
<dbReference type="InterPro" id="IPR013785">
    <property type="entry name" value="Aldolase_TIM"/>
</dbReference>
<name>A0A1H9CRP8_9LACT</name>
<keyword evidence="2" id="KW-0004">4Fe-4S</keyword>
<dbReference type="GO" id="GO:0046872">
    <property type="term" value="F:metal ion binding"/>
    <property type="evidence" value="ECO:0007669"/>
    <property type="project" value="UniProtKB-KW"/>
</dbReference>
<gene>
    <name evidence="8" type="ORF">SAMN04488558_104119</name>
</gene>
<dbReference type="EMBL" id="FOEN01000004">
    <property type="protein sequence ID" value="SEQ03727.1"/>
    <property type="molecule type" value="Genomic_DNA"/>
</dbReference>
<dbReference type="InterPro" id="IPR012837">
    <property type="entry name" value="NrdG"/>
</dbReference>
<dbReference type="NCBIfam" id="TIGR02491">
    <property type="entry name" value="NrdG"/>
    <property type="match status" value="1"/>
</dbReference>
<evidence type="ECO:0000313" key="9">
    <source>
        <dbReference type="Proteomes" id="UP000198833"/>
    </source>
</evidence>
<dbReference type="SUPFAM" id="SSF102114">
    <property type="entry name" value="Radical SAM enzymes"/>
    <property type="match status" value="1"/>
</dbReference>
<comment type="cofactor">
    <cofactor evidence="1">
        <name>[4Fe-4S] cluster</name>
        <dbReference type="ChEBI" id="CHEBI:49883"/>
    </cofactor>
</comment>
<dbReference type="CDD" id="cd01335">
    <property type="entry name" value="Radical_SAM"/>
    <property type="match status" value="1"/>
</dbReference>
<dbReference type="GO" id="GO:0051539">
    <property type="term" value="F:4 iron, 4 sulfur cluster binding"/>
    <property type="evidence" value="ECO:0007669"/>
    <property type="project" value="UniProtKB-KW"/>
</dbReference>
<keyword evidence="6" id="KW-0411">Iron-sulfur</keyword>
<comment type="function">
    <text evidence="7">Activation of anaerobic ribonucleoside-triphosphate reductase under anaerobic conditions by generation of an organic free radical, using S-adenosylmethionine and reduced flavodoxin as cosubstrates to produce 5'-deoxy-adenosine.</text>
</comment>
<keyword evidence="5" id="KW-0408">Iron</keyword>
<dbReference type="EC" id="1.97.1.-" evidence="7"/>
<dbReference type="OrthoDB" id="9782387at2"/>
<evidence type="ECO:0000313" key="8">
    <source>
        <dbReference type="EMBL" id="SEQ03727.1"/>
    </source>
</evidence>
<evidence type="ECO:0000256" key="7">
    <source>
        <dbReference type="PIRNR" id="PIRNR000368"/>
    </source>
</evidence>
<dbReference type="Proteomes" id="UP000198833">
    <property type="component" value="Unassembled WGS sequence"/>
</dbReference>
<keyword evidence="9" id="KW-1185">Reference proteome</keyword>
<proteinExistence type="inferred from homology"/>
<evidence type="ECO:0000256" key="6">
    <source>
        <dbReference type="ARBA" id="ARBA00023014"/>
    </source>
</evidence>
<evidence type="ECO:0000256" key="2">
    <source>
        <dbReference type="ARBA" id="ARBA00022485"/>
    </source>
</evidence>
<dbReference type="InterPro" id="IPR058240">
    <property type="entry name" value="rSAM_sf"/>
</dbReference>
<evidence type="ECO:0000256" key="3">
    <source>
        <dbReference type="ARBA" id="ARBA00022691"/>
    </source>
</evidence>
<accession>A0A1H9CRP8</accession>
<dbReference type="PANTHER" id="PTHR30352:SF2">
    <property type="entry name" value="ANAEROBIC RIBONUCLEOSIDE-TRIPHOSPHATE REDUCTASE-ACTIVATING PROTEIN"/>
    <property type="match status" value="1"/>
</dbReference>
<dbReference type="InterPro" id="IPR007197">
    <property type="entry name" value="rSAM"/>
</dbReference>
<dbReference type="SFLD" id="SFLDF00299">
    <property type="entry name" value="anaerobic_ribonucleoside-triph"/>
    <property type="match status" value="1"/>
</dbReference>
<keyword evidence="4" id="KW-0479">Metal-binding</keyword>
<dbReference type="Pfam" id="PF13353">
    <property type="entry name" value="Fer4_12"/>
    <property type="match status" value="1"/>
</dbReference>
<dbReference type="GO" id="GO:0043365">
    <property type="term" value="F:[formate-C-acetyltransferase]-activating enzyme activity"/>
    <property type="evidence" value="ECO:0007669"/>
    <property type="project" value="InterPro"/>
</dbReference>
<dbReference type="PANTHER" id="PTHR30352">
    <property type="entry name" value="PYRUVATE FORMATE-LYASE-ACTIVATING ENZYME"/>
    <property type="match status" value="1"/>
</dbReference>
<keyword evidence="3" id="KW-0949">S-adenosyl-L-methionine</keyword>
<organism evidence="8 9">
    <name type="scientific">Ignavigranum ruoffiae</name>
    <dbReference type="NCBI Taxonomy" id="89093"/>
    <lineage>
        <taxon>Bacteria</taxon>
        <taxon>Bacillati</taxon>
        <taxon>Bacillota</taxon>
        <taxon>Bacilli</taxon>
        <taxon>Lactobacillales</taxon>
        <taxon>Aerococcaceae</taxon>
        <taxon>Ignavigranum</taxon>
    </lineage>
</organism>
<dbReference type="STRING" id="89093.SAMN04488558_104119"/>
<protein>
    <recommendedName>
        <fullName evidence="7">Anaerobic ribonucleoside-triphosphate reductase-activating protein</fullName>
        <ecNumber evidence="7">1.97.1.-</ecNumber>
    </recommendedName>
</protein>
<dbReference type="SFLD" id="SFLDG01063">
    <property type="entry name" value="activating_enzymes__group_1"/>
    <property type="match status" value="1"/>
</dbReference>
<dbReference type="Gene3D" id="3.20.20.70">
    <property type="entry name" value="Aldolase class I"/>
    <property type="match status" value="1"/>
</dbReference>
<reference evidence="8 9" key="1">
    <citation type="submission" date="2016-10" db="EMBL/GenBank/DDBJ databases">
        <authorList>
            <person name="de Groot N.N."/>
        </authorList>
    </citation>
    <scope>NUCLEOTIDE SEQUENCE [LARGE SCALE GENOMIC DNA]</scope>
    <source>
        <strain evidence="8 9">DSM 15695</strain>
    </source>
</reference>
<evidence type="ECO:0000256" key="5">
    <source>
        <dbReference type="ARBA" id="ARBA00023004"/>
    </source>
</evidence>
<evidence type="ECO:0000256" key="1">
    <source>
        <dbReference type="ARBA" id="ARBA00001966"/>
    </source>
</evidence>
<dbReference type="InterPro" id="IPR034457">
    <property type="entry name" value="Organic_radical-activating"/>
</dbReference>
<dbReference type="GO" id="GO:0004748">
    <property type="term" value="F:ribonucleoside-diphosphate reductase activity, thioredoxin disulfide as acceptor"/>
    <property type="evidence" value="ECO:0007669"/>
    <property type="project" value="TreeGrafter"/>
</dbReference>
<evidence type="ECO:0000256" key="4">
    <source>
        <dbReference type="ARBA" id="ARBA00022723"/>
    </source>
</evidence>
<dbReference type="SFLD" id="SFLDG01066">
    <property type="entry name" value="organic_radical-activating_enz"/>
    <property type="match status" value="1"/>
</dbReference>
<keyword evidence="7" id="KW-0560">Oxidoreductase</keyword>
<dbReference type="RefSeq" id="WP_092571317.1">
    <property type="nucleotide sequence ID" value="NZ_CALUDV010000003.1"/>
</dbReference>
<dbReference type="SFLD" id="SFLDS00029">
    <property type="entry name" value="Radical_SAM"/>
    <property type="match status" value="1"/>
</dbReference>
<dbReference type="AlphaFoldDB" id="A0A1H9CRP8"/>
<comment type="similarity">
    <text evidence="7">Belongs to the organic radical-activating enzymes family.</text>
</comment>